<dbReference type="RefSeq" id="XP_060420121.1">
    <property type="nucleotide sequence ID" value="XM_060556506.1"/>
</dbReference>
<evidence type="ECO:0000313" key="2">
    <source>
        <dbReference type="EMBL" id="KAK1599532.1"/>
    </source>
</evidence>
<comment type="caution">
    <text evidence="2">The sequence shown here is derived from an EMBL/GenBank/DDBJ whole genome shotgun (WGS) entry which is preliminary data.</text>
</comment>
<dbReference type="AlphaFoldDB" id="A0AAD8QDL2"/>
<dbReference type="GeneID" id="85440746"/>
<name>A0AAD8QDL2_9PEZI</name>
<evidence type="ECO:0000256" key="1">
    <source>
        <dbReference type="SAM" id="MobiDB-lite"/>
    </source>
</evidence>
<feature type="region of interest" description="Disordered" evidence="1">
    <location>
        <begin position="20"/>
        <end position="97"/>
    </location>
</feature>
<proteinExistence type="predicted"/>
<feature type="compositionally biased region" description="Low complexity" evidence="1">
    <location>
        <begin position="32"/>
        <end position="47"/>
    </location>
</feature>
<dbReference type="Proteomes" id="UP001230504">
    <property type="component" value="Unassembled WGS sequence"/>
</dbReference>
<sequence length="154" mass="16806">MPDWLAGWLDGWMDDAESRIQELSPDRAPCFSATRSSEGSPSSSSSSLPCERPKDEWPGLSTPDYTCPVLGPPVTTPPQLDRPAKPPNHHEAGFPPLVGSRMQTAQNLNTSHIAYMYAYTLTTSLARVIGELSARGSQRCVPLPWTTSPLLERA</sequence>
<feature type="compositionally biased region" description="Basic and acidic residues" evidence="1">
    <location>
        <begin position="82"/>
        <end position="92"/>
    </location>
</feature>
<evidence type="ECO:0000313" key="3">
    <source>
        <dbReference type="Proteomes" id="UP001230504"/>
    </source>
</evidence>
<gene>
    <name evidence="2" type="ORF">LY79DRAFT_535383</name>
</gene>
<protein>
    <submittedName>
        <fullName evidence="2">Uncharacterized protein</fullName>
    </submittedName>
</protein>
<reference evidence="2" key="1">
    <citation type="submission" date="2021-06" db="EMBL/GenBank/DDBJ databases">
        <title>Comparative genomics, transcriptomics and evolutionary studies reveal genomic signatures of adaptation to plant cell wall in hemibiotrophic fungi.</title>
        <authorList>
            <consortium name="DOE Joint Genome Institute"/>
            <person name="Baroncelli R."/>
            <person name="Diaz J.F."/>
            <person name="Benocci T."/>
            <person name="Peng M."/>
            <person name="Battaglia E."/>
            <person name="Haridas S."/>
            <person name="Andreopoulos W."/>
            <person name="Labutti K."/>
            <person name="Pangilinan J."/>
            <person name="Floch G.L."/>
            <person name="Makela M.R."/>
            <person name="Henrissat B."/>
            <person name="Grigoriev I.V."/>
            <person name="Crouch J.A."/>
            <person name="De Vries R.P."/>
            <person name="Sukno S.A."/>
            <person name="Thon M.R."/>
        </authorList>
    </citation>
    <scope>NUCLEOTIDE SEQUENCE</scope>
    <source>
        <strain evidence="2">CBS 125086</strain>
    </source>
</reference>
<organism evidence="2 3">
    <name type="scientific">Colletotrichum navitas</name>
    <dbReference type="NCBI Taxonomy" id="681940"/>
    <lineage>
        <taxon>Eukaryota</taxon>
        <taxon>Fungi</taxon>
        <taxon>Dikarya</taxon>
        <taxon>Ascomycota</taxon>
        <taxon>Pezizomycotina</taxon>
        <taxon>Sordariomycetes</taxon>
        <taxon>Hypocreomycetidae</taxon>
        <taxon>Glomerellales</taxon>
        <taxon>Glomerellaceae</taxon>
        <taxon>Colletotrichum</taxon>
        <taxon>Colletotrichum graminicola species complex</taxon>
    </lineage>
</organism>
<dbReference type="EMBL" id="JAHLJV010000002">
    <property type="protein sequence ID" value="KAK1599532.1"/>
    <property type="molecule type" value="Genomic_DNA"/>
</dbReference>
<accession>A0AAD8QDL2</accession>
<keyword evidence="3" id="KW-1185">Reference proteome</keyword>